<comment type="subcellular location">
    <subcellularLocation>
        <location evidence="2 11">Cytoplasm</location>
    </subcellularLocation>
</comment>
<name>A0A7G6Y5K0_9MICO</name>
<evidence type="ECO:0000256" key="8">
    <source>
        <dbReference type="ARBA" id="ARBA00023126"/>
    </source>
</evidence>
<dbReference type="UniPathway" id="UPA00115">
    <property type="reaction ID" value="UER00414"/>
</dbReference>
<dbReference type="InterPro" id="IPR001585">
    <property type="entry name" value="TAL/FSA"/>
</dbReference>
<keyword evidence="8 11" id="KW-0570">Pentose shunt</keyword>
<dbReference type="NCBIfam" id="TIGR00876">
    <property type="entry name" value="tal_mycobact"/>
    <property type="match status" value="1"/>
</dbReference>
<evidence type="ECO:0000313" key="13">
    <source>
        <dbReference type="Proteomes" id="UP000515511"/>
    </source>
</evidence>
<dbReference type="GO" id="GO:0006098">
    <property type="term" value="P:pentose-phosphate shunt"/>
    <property type="evidence" value="ECO:0007669"/>
    <property type="project" value="UniProtKB-UniRule"/>
</dbReference>
<accession>A0A7G6Y5K0</accession>
<gene>
    <name evidence="11 12" type="primary">tal</name>
    <name evidence="12" type="ORF">F1C12_00475</name>
</gene>
<comment type="similarity">
    <text evidence="4 11">Belongs to the transaldolase family. Type 2 subfamily.</text>
</comment>
<dbReference type="GO" id="GO:0004801">
    <property type="term" value="F:transaldolase activity"/>
    <property type="evidence" value="ECO:0007669"/>
    <property type="project" value="UniProtKB-UniRule"/>
</dbReference>
<keyword evidence="7 11" id="KW-0808">Transferase</keyword>
<evidence type="ECO:0000256" key="5">
    <source>
        <dbReference type="ARBA" id="ARBA00013151"/>
    </source>
</evidence>
<evidence type="ECO:0000256" key="3">
    <source>
        <dbReference type="ARBA" id="ARBA00004857"/>
    </source>
</evidence>
<evidence type="ECO:0000256" key="6">
    <source>
        <dbReference type="ARBA" id="ARBA00022490"/>
    </source>
</evidence>
<keyword evidence="9 11" id="KW-0704">Schiff base</keyword>
<dbReference type="HAMAP" id="MF_00493">
    <property type="entry name" value="Transaldolase_2"/>
    <property type="match status" value="1"/>
</dbReference>
<keyword evidence="6 11" id="KW-0963">Cytoplasm</keyword>
<dbReference type="Gene3D" id="3.20.20.70">
    <property type="entry name" value="Aldolase class I"/>
    <property type="match status" value="1"/>
</dbReference>
<evidence type="ECO:0000256" key="7">
    <source>
        <dbReference type="ARBA" id="ARBA00022679"/>
    </source>
</evidence>
<dbReference type="GO" id="GO:0005737">
    <property type="term" value="C:cytoplasm"/>
    <property type="evidence" value="ECO:0007669"/>
    <property type="project" value="UniProtKB-SubCell"/>
</dbReference>
<organism evidence="12 13">
    <name type="scientific">Leifsonia shinshuensis</name>
    <dbReference type="NCBI Taxonomy" id="150026"/>
    <lineage>
        <taxon>Bacteria</taxon>
        <taxon>Bacillati</taxon>
        <taxon>Actinomycetota</taxon>
        <taxon>Actinomycetes</taxon>
        <taxon>Micrococcales</taxon>
        <taxon>Microbacteriaceae</taxon>
        <taxon>Leifsonia</taxon>
    </lineage>
</organism>
<reference evidence="13" key="1">
    <citation type="submission" date="2019-09" db="EMBL/GenBank/DDBJ databases">
        <title>Antimicrobial potential of Antarctic Bacteria.</title>
        <authorList>
            <person name="Benaud N."/>
            <person name="Edwards R.J."/>
            <person name="Ferrari B.C."/>
        </authorList>
    </citation>
    <scope>NUCLEOTIDE SEQUENCE [LARGE SCALE GENOMIC DNA]</scope>
    <source>
        <strain evidence="13">INR9</strain>
    </source>
</reference>
<dbReference type="PIRSF" id="PIRSF036915">
    <property type="entry name" value="Trnald_Bac_Plnt"/>
    <property type="match status" value="1"/>
</dbReference>
<evidence type="ECO:0000256" key="1">
    <source>
        <dbReference type="ARBA" id="ARBA00003518"/>
    </source>
</evidence>
<comment type="catalytic activity">
    <reaction evidence="10 11">
        <text>D-sedoheptulose 7-phosphate + D-glyceraldehyde 3-phosphate = D-erythrose 4-phosphate + beta-D-fructose 6-phosphate</text>
        <dbReference type="Rhea" id="RHEA:17053"/>
        <dbReference type="ChEBI" id="CHEBI:16897"/>
        <dbReference type="ChEBI" id="CHEBI:57483"/>
        <dbReference type="ChEBI" id="CHEBI:57634"/>
        <dbReference type="ChEBI" id="CHEBI:59776"/>
        <dbReference type="EC" id="2.2.1.2"/>
    </reaction>
</comment>
<dbReference type="AlphaFoldDB" id="A0A7G6Y5K0"/>
<evidence type="ECO:0000256" key="11">
    <source>
        <dbReference type="HAMAP-Rule" id="MF_00493"/>
    </source>
</evidence>
<dbReference type="EMBL" id="CP043641">
    <property type="protein sequence ID" value="QNE33765.1"/>
    <property type="molecule type" value="Genomic_DNA"/>
</dbReference>
<dbReference type="PANTHER" id="PTHR10683:SF31">
    <property type="entry name" value="TRANSALDOLASE"/>
    <property type="match status" value="1"/>
</dbReference>
<evidence type="ECO:0000256" key="2">
    <source>
        <dbReference type="ARBA" id="ARBA00004496"/>
    </source>
</evidence>
<proteinExistence type="inferred from homology"/>
<evidence type="ECO:0000256" key="10">
    <source>
        <dbReference type="ARBA" id="ARBA00048810"/>
    </source>
</evidence>
<dbReference type="SUPFAM" id="SSF51569">
    <property type="entry name" value="Aldolase"/>
    <property type="match status" value="1"/>
</dbReference>
<dbReference type="InterPro" id="IPR004732">
    <property type="entry name" value="Transaldolase_2"/>
</dbReference>
<evidence type="ECO:0000256" key="9">
    <source>
        <dbReference type="ARBA" id="ARBA00023270"/>
    </source>
</evidence>
<dbReference type="Proteomes" id="UP000515511">
    <property type="component" value="Chromosome"/>
</dbReference>
<comment type="function">
    <text evidence="1 11">Transaldolase is important for the balance of metabolites in the pentose-phosphate pathway.</text>
</comment>
<dbReference type="EC" id="2.2.1.2" evidence="5 11"/>
<dbReference type="NCBIfam" id="NF002881">
    <property type="entry name" value="PRK03343.1"/>
    <property type="match status" value="1"/>
</dbReference>
<evidence type="ECO:0000256" key="4">
    <source>
        <dbReference type="ARBA" id="ARBA00008426"/>
    </source>
</evidence>
<protein>
    <recommendedName>
        <fullName evidence="5 11">Transaldolase</fullName>
        <ecNumber evidence="5 11">2.2.1.2</ecNumber>
    </recommendedName>
</protein>
<sequence length="362" mass="37916">MTATGDLRRAGVSIWLDDLSRGDLVSGRLAELIRDRDVTGVTTNPTIFAKAVEDDPDAYASRLAELRASGAAPREAALALVAADVREACDVLRPVFDAAGGADGFVSIEVTPDAAHDTAATLAEVRELRGLVDRPNVLVKIPSTDAGVRALEEATAEGASINMTLLFGLERYGQVMAAYRAGLARAAAGGIPLDGIHSVASFFVSRVDVAVDERLAAIGGPVADGLRGLAAVANARLAYAAFEESLMLPEWQALAAAGAHPQRPLWASTGVKDPAMRDTRYLEELVAPEVVDTIPAKTLEALYDHGAVRPDTVRGAYAESRAVLDDLERAGVRLADVTAELERAGIDAFGASWARLVAAVVG</sequence>
<dbReference type="KEGG" id="lse:F1C12_00475"/>
<dbReference type="InterPro" id="IPR018225">
    <property type="entry name" value="Transaldolase_AS"/>
</dbReference>
<comment type="pathway">
    <text evidence="3 11">Carbohydrate degradation; pentose phosphate pathway; D-glyceraldehyde 3-phosphate and beta-D-fructose 6-phosphate from D-ribose 5-phosphate and D-xylulose 5-phosphate (non-oxidative stage): step 2/3.</text>
</comment>
<dbReference type="Pfam" id="PF00923">
    <property type="entry name" value="TAL_FSA"/>
    <property type="match status" value="1"/>
</dbReference>
<dbReference type="PROSITE" id="PS01054">
    <property type="entry name" value="TRANSALDOLASE_1"/>
    <property type="match status" value="1"/>
</dbReference>
<dbReference type="GO" id="GO:0005975">
    <property type="term" value="P:carbohydrate metabolic process"/>
    <property type="evidence" value="ECO:0007669"/>
    <property type="project" value="InterPro"/>
</dbReference>
<dbReference type="RefSeq" id="WP_185276935.1">
    <property type="nucleotide sequence ID" value="NZ_CP043641.1"/>
</dbReference>
<feature type="active site" description="Schiff-base intermediate with substrate" evidence="11">
    <location>
        <position position="140"/>
    </location>
</feature>
<evidence type="ECO:0000313" key="12">
    <source>
        <dbReference type="EMBL" id="QNE33765.1"/>
    </source>
</evidence>
<dbReference type="InterPro" id="IPR013785">
    <property type="entry name" value="Aldolase_TIM"/>
</dbReference>
<dbReference type="PANTHER" id="PTHR10683">
    <property type="entry name" value="TRANSALDOLASE"/>
    <property type="match status" value="1"/>
</dbReference>